<evidence type="ECO:0000259" key="5">
    <source>
        <dbReference type="SMART" id="SM00475"/>
    </source>
</evidence>
<gene>
    <name evidence="6" type="ORF">GBAR_LOCUS6014</name>
</gene>
<dbReference type="PANTHER" id="PTHR42646">
    <property type="entry name" value="FLAP ENDONUCLEASE XNI"/>
    <property type="match status" value="1"/>
</dbReference>
<dbReference type="GO" id="GO:0003677">
    <property type="term" value="F:DNA binding"/>
    <property type="evidence" value="ECO:0007669"/>
    <property type="project" value="UniProtKB-KW"/>
</dbReference>
<dbReference type="SUPFAM" id="SSF47807">
    <property type="entry name" value="5' to 3' exonuclease, C-terminal subdomain"/>
    <property type="match status" value="1"/>
</dbReference>
<dbReference type="Pfam" id="PF01367">
    <property type="entry name" value="5_3_exonuc"/>
    <property type="match status" value="1"/>
</dbReference>
<dbReference type="CDD" id="cd09859">
    <property type="entry name" value="PIN_53EXO"/>
    <property type="match status" value="1"/>
</dbReference>
<dbReference type="GO" id="GO:0008409">
    <property type="term" value="F:5'-3' exonuclease activity"/>
    <property type="evidence" value="ECO:0007669"/>
    <property type="project" value="InterPro"/>
</dbReference>
<dbReference type="GO" id="GO:0017108">
    <property type="term" value="F:5'-flap endonuclease activity"/>
    <property type="evidence" value="ECO:0007669"/>
    <property type="project" value="InterPro"/>
</dbReference>
<dbReference type="InterPro" id="IPR036279">
    <property type="entry name" value="5-3_exonuclease_C_sf"/>
</dbReference>
<dbReference type="EMBL" id="CASHTH010000901">
    <property type="protein sequence ID" value="CAI8008830.1"/>
    <property type="molecule type" value="Genomic_DNA"/>
</dbReference>
<evidence type="ECO:0000313" key="6">
    <source>
        <dbReference type="EMBL" id="CAI8008830.1"/>
    </source>
</evidence>
<evidence type="ECO:0000256" key="4">
    <source>
        <dbReference type="SAM" id="MobiDB-lite"/>
    </source>
</evidence>
<sequence length="252" mass="27044">MKIHLVDGTYELFRAYFALPSISAPDGREVGAVRGLIQTLIGLLRQPDVTHVAVAFDSEILSFRNELFEGYKTGEGTPPELLEQFPLAERATAALGLVVWPMVEFEADDALGAAAVRWQDAPGVEQIVLCSPDKDLAQVVRGERVVALDRRKDVVMDEAGVREKFGVSPASIPDYLGLVGDSADGIPGIPRWGAKGTARVLANYGHIEQIPQDAADWQLTCGAPSPSPPACPTTWKPPSSTASLPPCAWTSQ</sequence>
<proteinExistence type="predicted"/>
<dbReference type="Gene3D" id="1.10.150.20">
    <property type="entry name" value="5' to 3' exonuclease, C-terminal subdomain"/>
    <property type="match status" value="1"/>
</dbReference>
<feature type="domain" description="5'-3' exonuclease" evidence="5">
    <location>
        <begin position="1"/>
        <end position="234"/>
    </location>
</feature>
<keyword evidence="6" id="KW-0269">Exonuclease</keyword>
<feature type="compositionally biased region" description="Polar residues" evidence="4">
    <location>
        <begin position="236"/>
        <end position="252"/>
    </location>
</feature>
<reference evidence="6" key="1">
    <citation type="submission" date="2023-03" db="EMBL/GenBank/DDBJ databases">
        <authorList>
            <person name="Steffen K."/>
            <person name="Cardenas P."/>
        </authorList>
    </citation>
    <scope>NUCLEOTIDE SEQUENCE</scope>
</reference>
<name>A0AA35WBM6_GEOBA</name>
<dbReference type="InterPro" id="IPR029060">
    <property type="entry name" value="PIN-like_dom_sf"/>
</dbReference>
<feature type="region of interest" description="Disordered" evidence="4">
    <location>
        <begin position="224"/>
        <end position="252"/>
    </location>
</feature>
<dbReference type="InterPro" id="IPR008918">
    <property type="entry name" value="HhH2"/>
</dbReference>
<dbReference type="SMART" id="SM00279">
    <property type="entry name" value="HhH2"/>
    <property type="match status" value="1"/>
</dbReference>
<accession>A0AA35WBM6</accession>
<dbReference type="Gene3D" id="3.40.50.1010">
    <property type="entry name" value="5'-nuclease"/>
    <property type="match status" value="1"/>
</dbReference>
<dbReference type="Pfam" id="PF02739">
    <property type="entry name" value="5_3_exonuc_N"/>
    <property type="match status" value="1"/>
</dbReference>
<dbReference type="Proteomes" id="UP001174909">
    <property type="component" value="Unassembled WGS sequence"/>
</dbReference>
<dbReference type="CDD" id="cd09898">
    <property type="entry name" value="H3TH_53EXO"/>
    <property type="match status" value="1"/>
</dbReference>
<comment type="caution">
    <text evidence="6">The sequence shown here is derived from an EMBL/GenBank/DDBJ whole genome shotgun (WGS) entry which is preliminary data.</text>
</comment>
<protein>
    <submittedName>
        <fullName evidence="6">5'-3' exonuclease</fullName>
    </submittedName>
</protein>
<evidence type="ECO:0000313" key="7">
    <source>
        <dbReference type="Proteomes" id="UP001174909"/>
    </source>
</evidence>
<keyword evidence="3" id="KW-0238">DNA-binding</keyword>
<dbReference type="AlphaFoldDB" id="A0AA35WBM6"/>
<dbReference type="PANTHER" id="PTHR42646:SF2">
    <property type="entry name" value="5'-3' EXONUCLEASE FAMILY PROTEIN"/>
    <property type="match status" value="1"/>
</dbReference>
<dbReference type="GO" id="GO:0033567">
    <property type="term" value="P:DNA replication, Okazaki fragment processing"/>
    <property type="evidence" value="ECO:0007669"/>
    <property type="project" value="InterPro"/>
</dbReference>
<evidence type="ECO:0000256" key="2">
    <source>
        <dbReference type="ARBA" id="ARBA00022801"/>
    </source>
</evidence>
<dbReference type="SMART" id="SM00475">
    <property type="entry name" value="53EXOc"/>
    <property type="match status" value="1"/>
</dbReference>
<keyword evidence="2" id="KW-0378">Hydrolase</keyword>
<keyword evidence="7" id="KW-1185">Reference proteome</keyword>
<dbReference type="InterPro" id="IPR020045">
    <property type="entry name" value="DNA_polI_H3TH"/>
</dbReference>
<dbReference type="InterPro" id="IPR038969">
    <property type="entry name" value="FEN"/>
</dbReference>
<dbReference type="SUPFAM" id="SSF88723">
    <property type="entry name" value="PIN domain-like"/>
    <property type="match status" value="1"/>
</dbReference>
<evidence type="ECO:0000256" key="1">
    <source>
        <dbReference type="ARBA" id="ARBA00022722"/>
    </source>
</evidence>
<dbReference type="InterPro" id="IPR002421">
    <property type="entry name" value="5-3_exonuclease"/>
</dbReference>
<keyword evidence="1" id="KW-0540">Nuclease</keyword>
<evidence type="ECO:0000256" key="3">
    <source>
        <dbReference type="ARBA" id="ARBA00023125"/>
    </source>
</evidence>
<organism evidence="6 7">
    <name type="scientific">Geodia barretti</name>
    <name type="common">Barrett's horny sponge</name>
    <dbReference type="NCBI Taxonomy" id="519541"/>
    <lineage>
        <taxon>Eukaryota</taxon>
        <taxon>Metazoa</taxon>
        <taxon>Porifera</taxon>
        <taxon>Demospongiae</taxon>
        <taxon>Heteroscleromorpha</taxon>
        <taxon>Tetractinellida</taxon>
        <taxon>Astrophorina</taxon>
        <taxon>Geodiidae</taxon>
        <taxon>Geodia</taxon>
    </lineage>
</organism>
<dbReference type="InterPro" id="IPR020046">
    <property type="entry name" value="5-3_exonucl_a-hlix_arch_N"/>
</dbReference>